<protein>
    <submittedName>
        <fullName evidence="3">Uncharacterized protein</fullName>
    </submittedName>
</protein>
<gene>
    <name evidence="3" type="ORF">PZE19_19555</name>
</gene>
<comment type="caution">
    <text evidence="3">The sequence shown here is derived from an EMBL/GenBank/DDBJ whole genome shotgun (WGS) entry which is preliminary data.</text>
</comment>
<proteinExistence type="predicted"/>
<organism evidence="3 4">
    <name type="scientific">Paludisphaera mucosa</name>
    <dbReference type="NCBI Taxonomy" id="3030827"/>
    <lineage>
        <taxon>Bacteria</taxon>
        <taxon>Pseudomonadati</taxon>
        <taxon>Planctomycetota</taxon>
        <taxon>Planctomycetia</taxon>
        <taxon>Isosphaerales</taxon>
        <taxon>Isosphaeraceae</taxon>
        <taxon>Paludisphaera</taxon>
    </lineage>
</organism>
<keyword evidence="2" id="KW-0472">Membrane</keyword>
<feature type="transmembrane region" description="Helical" evidence="2">
    <location>
        <begin position="251"/>
        <end position="276"/>
    </location>
</feature>
<evidence type="ECO:0000313" key="4">
    <source>
        <dbReference type="Proteomes" id="UP001216907"/>
    </source>
</evidence>
<sequence length="409" mass="44287">MLRQKPVVTPTDPVPTEPVAAPAVEEDEWNWQGAYDLDPVEPPRPMSRALDRANPRGPLGPWPDQVEITDEPEVPEEPAPPAEATDGEWSWQGNYELGEEPRASVSVQGAPEPQEAVEGAETRPPLAPLGRNAKRESEDAEPQRLDPWFPPHLLYPARGFEGLAMVAAIGGVAWVMGTLGLEYCLAILADGELMGVSSMGRLIALISSLPFLIISPLVLVYGIQYLARVLVASSEGELLPPRPPDRSADGLLDGIGSWLLWIVLGAGVGLLPLATYRAALGESWSPGVAAALGPFGLSYALMALMLTFLHDDDLAARPWTVLGTMARLGPSFLGLSLTVAALFALVGIAFAAALALRDRAFWVYIPASLASWLLAAWLSIVAMHTLGAYYAPRRNRLKWRRKRHRWGAR</sequence>
<keyword evidence="2" id="KW-0812">Transmembrane</keyword>
<evidence type="ECO:0000256" key="2">
    <source>
        <dbReference type="SAM" id="Phobius"/>
    </source>
</evidence>
<feature type="compositionally biased region" description="Basic and acidic residues" evidence="1">
    <location>
        <begin position="133"/>
        <end position="143"/>
    </location>
</feature>
<evidence type="ECO:0000313" key="3">
    <source>
        <dbReference type="EMBL" id="MDG3005977.1"/>
    </source>
</evidence>
<feature type="compositionally biased region" description="Acidic residues" evidence="1">
    <location>
        <begin position="67"/>
        <end position="76"/>
    </location>
</feature>
<name>A0ABT6FEG9_9BACT</name>
<reference evidence="3 4" key="1">
    <citation type="submission" date="2023-03" db="EMBL/GenBank/DDBJ databases">
        <title>Paludisphaera mucosa sp. nov. a novel planctomycete from northern fen.</title>
        <authorList>
            <person name="Ivanova A."/>
        </authorList>
    </citation>
    <scope>NUCLEOTIDE SEQUENCE [LARGE SCALE GENOMIC DNA]</scope>
    <source>
        <strain evidence="3 4">Pla2</strain>
    </source>
</reference>
<keyword evidence="4" id="KW-1185">Reference proteome</keyword>
<feature type="region of interest" description="Disordered" evidence="1">
    <location>
        <begin position="1"/>
        <end position="143"/>
    </location>
</feature>
<feature type="transmembrane region" description="Helical" evidence="2">
    <location>
        <begin position="361"/>
        <end position="391"/>
    </location>
</feature>
<feature type="transmembrane region" description="Helical" evidence="2">
    <location>
        <begin position="209"/>
        <end position="231"/>
    </location>
</feature>
<dbReference type="EMBL" id="JARRAG010000002">
    <property type="protein sequence ID" value="MDG3005977.1"/>
    <property type="molecule type" value="Genomic_DNA"/>
</dbReference>
<dbReference type="RefSeq" id="WP_277862284.1">
    <property type="nucleotide sequence ID" value="NZ_JARRAG010000002.1"/>
</dbReference>
<feature type="transmembrane region" description="Helical" evidence="2">
    <location>
        <begin position="330"/>
        <end position="355"/>
    </location>
</feature>
<keyword evidence="2" id="KW-1133">Transmembrane helix</keyword>
<feature type="compositionally biased region" description="Low complexity" evidence="1">
    <location>
        <begin position="1"/>
        <end position="11"/>
    </location>
</feature>
<evidence type="ECO:0000256" key="1">
    <source>
        <dbReference type="SAM" id="MobiDB-lite"/>
    </source>
</evidence>
<feature type="transmembrane region" description="Helical" evidence="2">
    <location>
        <begin position="163"/>
        <end position="189"/>
    </location>
</feature>
<feature type="transmembrane region" description="Helical" evidence="2">
    <location>
        <begin position="288"/>
        <end position="309"/>
    </location>
</feature>
<accession>A0ABT6FEG9</accession>
<dbReference type="Proteomes" id="UP001216907">
    <property type="component" value="Unassembled WGS sequence"/>
</dbReference>